<organism evidence="1 2">
    <name type="scientific">Paraburkholderia dipogonis</name>
    <dbReference type="NCBI Taxonomy" id="1211383"/>
    <lineage>
        <taxon>Bacteria</taxon>
        <taxon>Pseudomonadati</taxon>
        <taxon>Pseudomonadota</taxon>
        <taxon>Betaproteobacteria</taxon>
        <taxon>Burkholderiales</taxon>
        <taxon>Burkholderiaceae</taxon>
        <taxon>Paraburkholderia</taxon>
    </lineage>
</organism>
<sequence>MLNREAATTARNRLAKAVDEQKSHLENATQLSTKLFELRRSSSHELVAEVEAFVNTLANTPKEFSRTFAEYRVELKAFDGIVKQIDSQFFDTTVKSTAGAGDGVAAGAATAFAGPTAAMAIATTFGTASTGTAISALSGASATNAALAWLGGGALAAGGGMSAGGALLAVAGPVGLGLAGIAIVGGVGYAAHANSKTAEEASPAMSSSLRTVSRSLARTAWKSIFSSRARPSWTPTCSVRPGATERLL</sequence>
<name>A0ABW9AN85_9BURK</name>
<keyword evidence="2" id="KW-1185">Reference proteome</keyword>
<protein>
    <submittedName>
        <fullName evidence="1">Uncharacterized protein</fullName>
    </submittedName>
</protein>
<evidence type="ECO:0000313" key="1">
    <source>
        <dbReference type="EMBL" id="MFM0002047.1"/>
    </source>
</evidence>
<comment type="caution">
    <text evidence="1">The sequence shown here is derived from an EMBL/GenBank/DDBJ whole genome shotgun (WGS) entry which is preliminary data.</text>
</comment>
<reference evidence="1 2" key="1">
    <citation type="journal article" date="2024" name="Chem. Sci.">
        <title>Discovery of megapolipeptins by genome mining of a Burkholderiales bacteria collection.</title>
        <authorList>
            <person name="Paulo B.S."/>
            <person name="Recchia M.J.J."/>
            <person name="Lee S."/>
            <person name="Fergusson C.H."/>
            <person name="Romanowski S.B."/>
            <person name="Hernandez A."/>
            <person name="Krull N."/>
            <person name="Liu D.Y."/>
            <person name="Cavanagh H."/>
            <person name="Bos A."/>
            <person name="Gray C.A."/>
            <person name="Murphy B.T."/>
            <person name="Linington R.G."/>
            <person name="Eustaquio A.S."/>
        </authorList>
    </citation>
    <scope>NUCLEOTIDE SEQUENCE [LARGE SCALE GENOMIC DNA]</scope>
    <source>
        <strain evidence="1 2">RL17-350-BIC-A</strain>
    </source>
</reference>
<gene>
    <name evidence="1" type="ORF">PQR57_13545</name>
</gene>
<dbReference type="EMBL" id="JAQQEZ010000007">
    <property type="protein sequence ID" value="MFM0002047.1"/>
    <property type="molecule type" value="Genomic_DNA"/>
</dbReference>
<dbReference type="Proteomes" id="UP001629230">
    <property type="component" value="Unassembled WGS sequence"/>
</dbReference>
<proteinExistence type="predicted"/>
<accession>A0ABW9AN85</accession>
<evidence type="ECO:0000313" key="2">
    <source>
        <dbReference type="Proteomes" id="UP001629230"/>
    </source>
</evidence>
<dbReference type="RefSeq" id="WP_408177458.1">
    <property type="nucleotide sequence ID" value="NZ_JAQQEZ010000007.1"/>
</dbReference>